<dbReference type="RefSeq" id="XP_025431333.1">
    <property type="nucleotide sequence ID" value="XM_025579626.1"/>
</dbReference>
<sequence>MTRTSRKPPRDPAQLSGKPLAETLEPSPVLHSETEDWTTSQDLTEYGLSFVPEVMQDLTLYLLANPNVNSSHLFRADILFDSEGILRTPREKAQSFALTGNANADVIATTGVFDGDEKEEDDEVGPIPAREVPGFSLSRTVVRRLVPRNPKLDRTLDQTCHFYEAETSPATGGREQHICRRSLVIYTPHITKEEEIPYYHPALRSLAYLYDYNTSPGSNTDPSSTPGEPPQDTIPGPGTLTLHTLLFPSLPITNRLERTLQALLNTQIRLARTTRLPTPSSTSPSTPQHLGANKNPLKDNILPQHLVQNTYTRLKAKYASDLCQNWVETTEPSKHVFEDLSIAAFLIELWRSMYGVVPEDERGAENPHTQDAATITATADAAVTAKFPGFVDVACGNGVLVYILFKEGYEGWGFDARRRKTWEIFPARIQTRLREEIYVPRPFHDAMMSKKIDSNTTAPHHPSTDTGEAGGVDAAVDANADAATDTDSDTDPFGVGIPSHTGQFPKHTFIISNHADELTVWTPLMAALLSPDSPSPFVAIPCCSHSLSGAKYRYPPPKPVASSLLRGKGEGEGVGDGEGVRQDKQQQQQQQQQPAAGDLKTLRKERQDAQSTEAGFLKSMYGSLTAKTKAVAEEVGFEVEKTLLRIPSTRNMAVVGGRRVTTQRWKEGLKEDESSDAGAGHIVEKVMAVVHRECQREGGVEAAAKIWIDRARGINKGPGMGKQRGSH</sequence>
<proteinExistence type="inferred from homology"/>
<dbReference type="InterPro" id="IPR011671">
    <property type="entry name" value="tRNA_uracil_MeTrfase"/>
</dbReference>
<keyword evidence="5 11" id="KW-0963">Cytoplasm</keyword>
<keyword evidence="9 11" id="KW-0819">tRNA processing</keyword>
<feature type="region of interest" description="Disordered" evidence="12">
    <location>
        <begin position="551"/>
        <end position="613"/>
    </location>
</feature>
<dbReference type="Proteomes" id="UP000248349">
    <property type="component" value="Unassembled WGS sequence"/>
</dbReference>
<feature type="compositionally biased region" description="Polar residues" evidence="12">
    <location>
        <begin position="214"/>
        <end position="226"/>
    </location>
</feature>
<dbReference type="OrthoDB" id="10047021at2759"/>
<name>A0A318ZCX9_9EURO</name>
<evidence type="ECO:0000256" key="10">
    <source>
        <dbReference type="ARBA" id="ARBA00047957"/>
    </source>
</evidence>
<evidence type="ECO:0000256" key="12">
    <source>
        <dbReference type="SAM" id="MobiDB-lite"/>
    </source>
</evidence>
<organism evidence="13 14">
    <name type="scientific">Aspergillus saccharolyticus JOP 1030-1</name>
    <dbReference type="NCBI Taxonomy" id="1450539"/>
    <lineage>
        <taxon>Eukaryota</taxon>
        <taxon>Fungi</taxon>
        <taxon>Dikarya</taxon>
        <taxon>Ascomycota</taxon>
        <taxon>Pezizomycotina</taxon>
        <taxon>Eurotiomycetes</taxon>
        <taxon>Eurotiomycetidae</taxon>
        <taxon>Eurotiales</taxon>
        <taxon>Aspergillaceae</taxon>
        <taxon>Aspergillus</taxon>
        <taxon>Aspergillus subgen. Circumdati</taxon>
    </lineage>
</organism>
<evidence type="ECO:0000256" key="3">
    <source>
        <dbReference type="ARBA" id="ARBA00012795"/>
    </source>
</evidence>
<feature type="region of interest" description="Disordered" evidence="12">
    <location>
        <begin position="214"/>
        <end position="239"/>
    </location>
</feature>
<gene>
    <name evidence="13" type="ORF">BP01DRAFT_423518</name>
</gene>
<evidence type="ECO:0000256" key="7">
    <source>
        <dbReference type="ARBA" id="ARBA00022679"/>
    </source>
</evidence>
<keyword evidence="6 11" id="KW-0489">Methyltransferase</keyword>
<evidence type="ECO:0000256" key="9">
    <source>
        <dbReference type="ARBA" id="ARBA00022694"/>
    </source>
</evidence>
<feature type="compositionally biased region" description="Low complexity" evidence="12">
    <location>
        <begin position="277"/>
        <end position="287"/>
    </location>
</feature>
<dbReference type="GO" id="GO:0141101">
    <property type="term" value="F:tRNA(Ser) (uridine(44)-2'-O-)-methyltransferase activity"/>
    <property type="evidence" value="ECO:0007669"/>
    <property type="project" value="UniProtKB-EC"/>
</dbReference>
<protein>
    <recommendedName>
        <fullName evidence="4 11">tRNA (uracil-O(2)-)-methyltransferase</fullName>
        <ecNumber evidence="3 11">2.1.1.211</ecNumber>
    </recommendedName>
</protein>
<keyword evidence="14" id="KW-1185">Reference proteome</keyword>
<dbReference type="PANTHER" id="PTHR21210:SF0">
    <property type="entry name" value="TRNA (URACIL-O(2)-)-METHYLTRANSFERASE-RELATED"/>
    <property type="match status" value="1"/>
</dbReference>
<dbReference type="GO" id="GO:0030488">
    <property type="term" value="P:tRNA methylation"/>
    <property type="evidence" value="ECO:0007669"/>
    <property type="project" value="UniProtKB-UniRule"/>
</dbReference>
<dbReference type="GO" id="GO:0005737">
    <property type="term" value="C:cytoplasm"/>
    <property type="evidence" value="ECO:0007669"/>
    <property type="project" value="UniProtKB-SubCell"/>
</dbReference>
<evidence type="ECO:0000313" key="13">
    <source>
        <dbReference type="EMBL" id="PYH45351.1"/>
    </source>
</evidence>
<evidence type="ECO:0000256" key="2">
    <source>
        <dbReference type="ARBA" id="ARBA00009056"/>
    </source>
</evidence>
<comment type="subcellular location">
    <subcellularLocation>
        <location evidence="1 11">Cytoplasm</location>
    </subcellularLocation>
</comment>
<comment type="function">
    <text evidence="11">Adenosyl-L-methionine (AdoMet)-dependent tRNA (uracil-O(2)-)-methyltransferase.</text>
</comment>
<reference evidence="13 14" key="1">
    <citation type="submission" date="2016-12" db="EMBL/GenBank/DDBJ databases">
        <title>The genomes of Aspergillus section Nigri reveals drivers in fungal speciation.</title>
        <authorList>
            <consortium name="DOE Joint Genome Institute"/>
            <person name="Vesth T.C."/>
            <person name="Nybo J."/>
            <person name="Theobald S."/>
            <person name="Brandl J."/>
            <person name="Frisvad J.C."/>
            <person name="Nielsen K.F."/>
            <person name="Lyhne E.K."/>
            <person name="Kogle M.E."/>
            <person name="Kuo A."/>
            <person name="Riley R."/>
            <person name="Clum A."/>
            <person name="Nolan M."/>
            <person name="Lipzen A."/>
            <person name="Salamov A."/>
            <person name="Henrissat B."/>
            <person name="Wiebenga A."/>
            <person name="De Vries R.P."/>
            <person name="Grigoriev I.V."/>
            <person name="Mortensen U.H."/>
            <person name="Andersen M.R."/>
            <person name="Baker S.E."/>
        </authorList>
    </citation>
    <scope>NUCLEOTIDE SEQUENCE [LARGE SCALE GENOMIC DNA]</scope>
    <source>
        <strain evidence="13 14">JOP 1030-1</strain>
    </source>
</reference>
<dbReference type="Pfam" id="PF07757">
    <property type="entry name" value="AdoMet_MTase"/>
    <property type="match status" value="2"/>
</dbReference>
<dbReference type="EC" id="2.1.1.211" evidence="3 11"/>
<comment type="catalytic activity">
    <reaction evidence="10 11">
        <text>uridine(44) in tRNA(Ser) + S-adenosyl-L-methionine = 2'-O-methyluridine(44) in tRNA(Ser) + S-adenosyl-L-homocysteine + H(+)</text>
        <dbReference type="Rhea" id="RHEA:43100"/>
        <dbReference type="Rhea" id="RHEA-COMP:10339"/>
        <dbReference type="Rhea" id="RHEA-COMP:10340"/>
        <dbReference type="ChEBI" id="CHEBI:15378"/>
        <dbReference type="ChEBI" id="CHEBI:57856"/>
        <dbReference type="ChEBI" id="CHEBI:59789"/>
        <dbReference type="ChEBI" id="CHEBI:65315"/>
        <dbReference type="ChEBI" id="CHEBI:74478"/>
        <dbReference type="EC" id="2.1.1.211"/>
    </reaction>
</comment>
<evidence type="ECO:0000256" key="1">
    <source>
        <dbReference type="ARBA" id="ARBA00004496"/>
    </source>
</evidence>
<evidence type="ECO:0000256" key="11">
    <source>
        <dbReference type="RuleBase" id="RU368004"/>
    </source>
</evidence>
<evidence type="ECO:0000256" key="5">
    <source>
        <dbReference type="ARBA" id="ARBA00022490"/>
    </source>
</evidence>
<evidence type="ECO:0000256" key="6">
    <source>
        <dbReference type="ARBA" id="ARBA00022603"/>
    </source>
</evidence>
<evidence type="ECO:0000256" key="8">
    <source>
        <dbReference type="ARBA" id="ARBA00022691"/>
    </source>
</evidence>
<keyword evidence="8 11" id="KW-0949">S-adenosyl-L-methionine</keyword>
<accession>A0A318ZCX9</accession>
<dbReference type="AlphaFoldDB" id="A0A318ZCX9"/>
<dbReference type="EMBL" id="KZ821232">
    <property type="protein sequence ID" value="PYH45351.1"/>
    <property type="molecule type" value="Genomic_DNA"/>
</dbReference>
<dbReference type="STRING" id="1450539.A0A318ZCX9"/>
<dbReference type="GeneID" id="37080855"/>
<feature type="region of interest" description="Disordered" evidence="12">
    <location>
        <begin position="273"/>
        <end position="298"/>
    </location>
</feature>
<evidence type="ECO:0000256" key="4">
    <source>
        <dbReference type="ARBA" id="ARBA00017788"/>
    </source>
</evidence>
<keyword evidence="7 11" id="KW-0808">Transferase</keyword>
<feature type="region of interest" description="Disordered" evidence="12">
    <location>
        <begin position="1"/>
        <end position="38"/>
    </location>
</feature>
<evidence type="ECO:0000313" key="14">
    <source>
        <dbReference type="Proteomes" id="UP000248349"/>
    </source>
</evidence>
<comment type="similarity">
    <text evidence="2 11">Belongs to the TRM44 family.</text>
</comment>
<dbReference type="PANTHER" id="PTHR21210">
    <property type="entry name" value="TRNA (URACIL-O(2)-)-METHYLTRANSFERASE-RELATED"/>
    <property type="match status" value="1"/>
</dbReference>